<organism evidence="3 4">
    <name type="scientific">Paracoccus jeotgali</name>
    <dbReference type="NCBI Taxonomy" id="2065379"/>
    <lineage>
        <taxon>Bacteria</taxon>
        <taxon>Pseudomonadati</taxon>
        <taxon>Pseudomonadota</taxon>
        <taxon>Alphaproteobacteria</taxon>
        <taxon>Rhodobacterales</taxon>
        <taxon>Paracoccaceae</taxon>
        <taxon>Paracoccus</taxon>
    </lineage>
</organism>
<evidence type="ECO:0000313" key="3">
    <source>
        <dbReference type="EMBL" id="AUM73732.1"/>
    </source>
</evidence>
<dbReference type="RefSeq" id="WP_101499086.1">
    <property type="nucleotide sequence ID" value="NZ_CP025583.1"/>
</dbReference>
<feature type="transmembrane region" description="Helical" evidence="2">
    <location>
        <begin position="12"/>
        <end position="31"/>
    </location>
</feature>
<evidence type="ECO:0000313" key="4">
    <source>
        <dbReference type="Proteomes" id="UP000234882"/>
    </source>
</evidence>
<dbReference type="Proteomes" id="UP000234882">
    <property type="component" value="Chromosome"/>
</dbReference>
<proteinExistence type="predicted"/>
<dbReference type="OrthoDB" id="7864706at2"/>
<name>A0A2K9ME19_9RHOB</name>
<accession>A0A2K9ME19</accession>
<feature type="compositionally biased region" description="Polar residues" evidence="1">
    <location>
        <begin position="112"/>
        <end position="143"/>
    </location>
</feature>
<keyword evidence="4" id="KW-1185">Reference proteome</keyword>
<protein>
    <submittedName>
        <fullName evidence="3">Uncharacterized protein</fullName>
    </submittedName>
</protein>
<keyword evidence="2" id="KW-0472">Membrane</keyword>
<feature type="region of interest" description="Disordered" evidence="1">
    <location>
        <begin position="105"/>
        <end position="149"/>
    </location>
</feature>
<dbReference type="EMBL" id="CP025583">
    <property type="protein sequence ID" value="AUM73732.1"/>
    <property type="molecule type" value="Genomic_DNA"/>
</dbReference>
<keyword evidence="2" id="KW-1133">Transmembrane helix</keyword>
<sequence length="352" mass="36977">MIGARPEAKGWIGATLGSLLIHGLGLAWLVWQPGPWRTEPTHLTHPPLIEIATVPAPEIVELPAVPAQTLTSVVGAPDAPSSPVAGEALLPVPYELPLTPAGTLPIAEAAPSDSNAKGGTEAVNSSSDGFDESTLSRPTSSLNPPRDNQDFNELVTRIRAETSDPCLLALPLLRNEDELTISLLSANDRGLSAVRDRLVDGIEGLAATETLLLDPRQCPAVAFLRQGPDYPLPALGLTLASPAIASGDTLQGQIAEAGGLFANLLLIDENGIVHDLSGFLTRSTGAISFDVPLARLREPRDTRQLLITLATPQRLDSVREHAGDEASAFFDALAADVDQSLLLTGIASVDLR</sequence>
<dbReference type="AlphaFoldDB" id="A0A2K9ME19"/>
<reference evidence="4" key="1">
    <citation type="submission" date="2017-12" db="EMBL/GenBank/DDBJ databases">
        <title>Genomic analysis of Paracoccus sp. CBA4604.</title>
        <authorList>
            <person name="Roh S.W."/>
            <person name="Kim J.Y."/>
            <person name="Kim J.S."/>
        </authorList>
    </citation>
    <scope>NUCLEOTIDE SEQUENCE [LARGE SCALE GENOMIC DNA]</scope>
    <source>
        <strain evidence="4">CBA4604</strain>
    </source>
</reference>
<keyword evidence="2" id="KW-0812">Transmembrane</keyword>
<evidence type="ECO:0000256" key="2">
    <source>
        <dbReference type="SAM" id="Phobius"/>
    </source>
</evidence>
<gene>
    <name evidence="3" type="ORF">CYR75_05045</name>
</gene>
<evidence type="ECO:0000256" key="1">
    <source>
        <dbReference type="SAM" id="MobiDB-lite"/>
    </source>
</evidence>
<dbReference type="KEGG" id="paru:CYR75_05045"/>